<organism evidence="2 3">
    <name type="scientific">Papillibacter cinnamivorans DSM 12816</name>
    <dbReference type="NCBI Taxonomy" id="1122930"/>
    <lineage>
        <taxon>Bacteria</taxon>
        <taxon>Bacillati</taxon>
        <taxon>Bacillota</taxon>
        <taxon>Clostridia</taxon>
        <taxon>Eubacteriales</taxon>
        <taxon>Oscillospiraceae</taxon>
        <taxon>Papillibacter</taxon>
    </lineage>
</organism>
<evidence type="ECO:0000256" key="1">
    <source>
        <dbReference type="SAM" id="MobiDB-lite"/>
    </source>
</evidence>
<accession>A0A1W2AHY6</accession>
<sequence length="50" mass="5151">MATEEKSDGRIRPAKSSPMTGSQPKSEKDAKTPNSKKPGVHSDSAPIGGA</sequence>
<feature type="compositionally biased region" description="Basic and acidic residues" evidence="1">
    <location>
        <begin position="1"/>
        <end position="11"/>
    </location>
</feature>
<name>A0A1W2AHY6_9FIRM</name>
<protein>
    <submittedName>
        <fullName evidence="2">Uncharacterized protein</fullName>
    </submittedName>
</protein>
<evidence type="ECO:0000313" key="3">
    <source>
        <dbReference type="Proteomes" id="UP000192790"/>
    </source>
</evidence>
<gene>
    <name evidence="2" type="ORF">SAMN02745168_1739</name>
</gene>
<reference evidence="2 3" key="1">
    <citation type="submission" date="2017-04" db="EMBL/GenBank/DDBJ databases">
        <authorList>
            <person name="Afonso C.L."/>
            <person name="Miller P.J."/>
            <person name="Scott M.A."/>
            <person name="Spackman E."/>
            <person name="Goraichik I."/>
            <person name="Dimitrov K.M."/>
            <person name="Suarez D.L."/>
            <person name="Swayne D.E."/>
        </authorList>
    </citation>
    <scope>NUCLEOTIDE SEQUENCE [LARGE SCALE GENOMIC DNA]</scope>
    <source>
        <strain evidence="2 3">DSM 12816</strain>
    </source>
</reference>
<dbReference type="AlphaFoldDB" id="A0A1W2AHY6"/>
<dbReference type="RefSeq" id="WP_159448055.1">
    <property type="nucleotide sequence ID" value="NZ_FWXW01000004.1"/>
</dbReference>
<dbReference type="Proteomes" id="UP000192790">
    <property type="component" value="Unassembled WGS sequence"/>
</dbReference>
<feature type="region of interest" description="Disordered" evidence="1">
    <location>
        <begin position="1"/>
        <end position="50"/>
    </location>
</feature>
<proteinExistence type="predicted"/>
<keyword evidence="3" id="KW-1185">Reference proteome</keyword>
<evidence type="ECO:0000313" key="2">
    <source>
        <dbReference type="EMBL" id="SMC60306.1"/>
    </source>
</evidence>
<dbReference type="EMBL" id="FWXW01000004">
    <property type="protein sequence ID" value="SMC60306.1"/>
    <property type="molecule type" value="Genomic_DNA"/>
</dbReference>